<gene>
    <name evidence="1" type="ORF">SPAR_42771</name>
</gene>
<evidence type="ECO:0008006" key="3">
    <source>
        <dbReference type="Google" id="ProtNLM"/>
    </source>
</evidence>
<organism evidence="1 2">
    <name type="scientific">Streptomyces sparsogenes DSM 40356</name>
    <dbReference type="NCBI Taxonomy" id="1331668"/>
    <lineage>
        <taxon>Bacteria</taxon>
        <taxon>Bacillati</taxon>
        <taxon>Actinomycetota</taxon>
        <taxon>Actinomycetes</taxon>
        <taxon>Kitasatosporales</taxon>
        <taxon>Streptomycetaceae</taxon>
        <taxon>Streptomyces</taxon>
    </lineage>
</organism>
<dbReference type="Gene3D" id="1.10.490.110">
    <property type="entry name" value="Uncharacterized conserved protein DUF2267"/>
    <property type="match status" value="1"/>
</dbReference>
<reference evidence="1 2" key="1">
    <citation type="submission" date="2013-05" db="EMBL/GenBank/DDBJ databases">
        <title>Genome sequence of Streptomyces sparsogenes DSM 40356.</title>
        <authorList>
            <person name="Coyne S."/>
            <person name="Seebeck F.P."/>
        </authorList>
    </citation>
    <scope>NUCLEOTIDE SEQUENCE [LARGE SCALE GENOMIC DNA]</scope>
    <source>
        <strain evidence="1 2">DSM 40356</strain>
    </source>
</reference>
<keyword evidence="2" id="KW-1185">Reference proteome</keyword>
<evidence type="ECO:0000313" key="1">
    <source>
        <dbReference type="EMBL" id="OMI33182.1"/>
    </source>
</evidence>
<protein>
    <recommendedName>
        <fullName evidence="3">DUF2267 domain-containing protein</fullName>
    </recommendedName>
</protein>
<dbReference type="InterPro" id="IPR018727">
    <property type="entry name" value="DUF2267"/>
</dbReference>
<dbReference type="AlphaFoldDB" id="A0A1R1S4R8"/>
<dbReference type="EMBL" id="ASQP01000559">
    <property type="protein sequence ID" value="OMI33182.1"/>
    <property type="molecule type" value="Genomic_DNA"/>
</dbReference>
<evidence type="ECO:0000313" key="2">
    <source>
        <dbReference type="Proteomes" id="UP000186168"/>
    </source>
</evidence>
<dbReference type="InterPro" id="IPR038282">
    <property type="entry name" value="DUF2267_sf"/>
</dbReference>
<accession>A0A1R1S4R8</accession>
<proteinExistence type="predicted"/>
<dbReference type="STRING" id="67365.GCA_001704635_05681"/>
<comment type="caution">
    <text evidence="1">The sequence shown here is derived from an EMBL/GenBank/DDBJ whole genome shotgun (WGS) entry which is preliminary data.</text>
</comment>
<sequence length="171" mass="17965">MVAPGRPAARGPAVVSKTGRITRLSSITRLSRKGMHAMRWSELVEQVRERGQYATGEEAERITRTVLTSLGGHLTGPERAELAHRLPREAAAALAGPIPPTLAPAASEFVDAVAARLGGATSATARWDVSSVLGAVAEMAGDELLDRLLSRLPSGYGLLFGRAELLPAGHV</sequence>
<dbReference type="Proteomes" id="UP000186168">
    <property type="component" value="Unassembled WGS sequence"/>
</dbReference>
<dbReference type="Pfam" id="PF10025">
    <property type="entry name" value="DUF2267"/>
    <property type="match status" value="1"/>
</dbReference>
<name>A0A1R1S4R8_9ACTN</name>